<dbReference type="PROSITE" id="PS00134">
    <property type="entry name" value="TRYPSIN_HIS"/>
    <property type="match status" value="1"/>
</dbReference>
<keyword evidence="4 7" id="KW-0720">Serine protease</keyword>
<keyword evidence="2" id="KW-0222">Digestion</keyword>
<dbReference type="Proteomes" id="UP000075880">
    <property type="component" value="Unassembled WGS sequence"/>
</dbReference>
<dbReference type="CDD" id="cd00190">
    <property type="entry name" value="Tryp_SPc"/>
    <property type="match status" value="1"/>
</dbReference>
<dbReference type="InterPro" id="IPR050430">
    <property type="entry name" value="Peptidase_S1"/>
</dbReference>
<keyword evidence="1 7" id="KW-0645">Protease</keyword>
<dbReference type="InterPro" id="IPR033116">
    <property type="entry name" value="TRYPSIN_SER"/>
</dbReference>
<evidence type="ECO:0000313" key="10">
    <source>
        <dbReference type="Proteomes" id="UP000075880"/>
    </source>
</evidence>
<evidence type="ECO:0000313" key="9">
    <source>
        <dbReference type="EnsemblMetazoa" id="ENSAATROPP011485"/>
    </source>
</evidence>
<reference evidence="9" key="1">
    <citation type="submission" date="2024-04" db="UniProtKB">
        <authorList>
            <consortium name="EnsemblMetazoa"/>
        </authorList>
    </citation>
    <scope>IDENTIFICATION</scope>
    <source>
        <strain evidence="9">EBRO</strain>
    </source>
</reference>
<feature type="domain" description="Peptidase S1" evidence="8">
    <location>
        <begin position="193"/>
        <end position="417"/>
    </location>
</feature>
<dbReference type="InterPro" id="IPR018114">
    <property type="entry name" value="TRYPSIN_HIS"/>
</dbReference>
<evidence type="ECO:0000256" key="4">
    <source>
        <dbReference type="ARBA" id="ARBA00022825"/>
    </source>
</evidence>
<evidence type="ECO:0000256" key="2">
    <source>
        <dbReference type="ARBA" id="ARBA00022757"/>
    </source>
</evidence>
<evidence type="ECO:0000256" key="3">
    <source>
        <dbReference type="ARBA" id="ARBA00022801"/>
    </source>
</evidence>
<organism evidence="9 10">
    <name type="scientific">Anopheles atroparvus</name>
    <name type="common">European mosquito</name>
    <dbReference type="NCBI Taxonomy" id="41427"/>
    <lineage>
        <taxon>Eukaryota</taxon>
        <taxon>Metazoa</taxon>
        <taxon>Ecdysozoa</taxon>
        <taxon>Arthropoda</taxon>
        <taxon>Hexapoda</taxon>
        <taxon>Insecta</taxon>
        <taxon>Pterygota</taxon>
        <taxon>Neoptera</taxon>
        <taxon>Endopterygota</taxon>
        <taxon>Diptera</taxon>
        <taxon>Nematocera</taxon>
        <taxon>Culicoidea</taxon>
        <taxon>Culicidae</taxon>
        <taxon>Anophelinae</taxon>
        <taxon>Anopheles</taxon>
    </lineage>
</organism>
<evidence type="ECO:0000256" key="1">
    <source>
        <dbReference type="ARBA" id="ARBA00022670"/>
    </source>
</evidence>
<dbReference type="SMART" id="SM00020">
    <property type="entry name" value="Tryp_SPc"/>
    <property type="match status" value="1"/>
</dbReference>
<proteinExistence type="inferred from homology"/>
<dbReference type="SUPFAM" id="SSF50494">
    <property type="entry name" value="Trypsin-like serine proteases"/>
    <property type="match status" value="1"/>
</dbReference>
<dbReference type="FunFam" id="2.40.10.10:FF:000034">
    <property type="entry name" value="Eupolytin"/>
    <property type="match status" value="1"/>
</dbReference>
<dbReference type="InterPro" id="IPR001254">
    <property type="entry name" value="Trypsin_dom"/>
</dbReference>
<dbReference type="InterPro" id="IPR009003">
    <property type="entry name" value="Peptidase_S1_PA"/>
</dbReference>
<dbReference type="Gene3D" id="2.40.10.10">
    <property type="entry name" value="Trypsin-like serine proteases"/>
    <property type="match status" value="1"/>
</dbReference>
<evidence type="ECO:0000256" key="6">
    <source>
        <dbReference type="ARBA" id="ARBA00024195"/>
    </source>
</evidence>
<evidence type="ECO:0000259" key="8">
    <source>
        <dbReference type="PROSITE" id="PS50240"/>
    </source>
</evidence>
<dbReference type="PANTHER" id="PTHR24276:SF91">
    <property type="entry name" value="AT26814P-RELATED"/>
    <property type="match status" value="1"/>
</dbReference>
<accession>A0AAG5DKG6</accession>
<evidence type="ECO:0000256" key="5">
    <source>
        <dbReference type="ARBA" id="ARBA00023157"/>
    </source>
</evidence>
<dbReference type="PANTHER" id="PTHR24276">
    <property type="entry name" value="POLYSERASE-RELATED"/>
    <property type="match status" value="1"/>
</dbReference>
<dbReference type="Pfam" id="PF00089">
    <property type="entry name" value="Trypsin"/>
    <property type="match status" value="1"/>
</dbReference>
<dbReference type="AlphaFoldDB" id="A0AAG5DKG6"/>
<dbReference type="GO" id="GO:0006508">
    <property type="term" value="P:proteolysis"/>
    <property type="evidence" value="ECO:0007669"/>
    <property type="project" value="UniProtKB-KW"/>
</dbReference>
<dbReference type="PRINTS" id="PR00722">
    <property type="entry name" value="CHYMOTRYPSIN"/>
</dbReference>
<dbReference type="PROSITE" id="PS50240">
    <property type="entry name" value="TRYPSIN_DOM"/>
    <property type="match status" value="1"/>
</dbReference>
<keyword evidence="5" id="KW-1015">Disulfide bond</keyword>
<name>A0AAG5DKG6_ANOAO</name>
<dbReference type="InterPro" id="IPR043504">
    <property type="entry name" value="Peptidase_S1_PA_chymotrypsin"/>
</dbReference>
<dbReference type="InterPro" id="IPR001314">
    <property type="entry name" value="Peptidase_S1A"/>
</dbReference>
<comment type="similarity">
    <text evidence="6">Belongs to the peptidase S1 family. CLIP subfamily.</text>
</comment>
<sequence length="417" mass="46359">MNRVIPFLSEHALQIDITSLEKGHCECVAFFCHCSNFINPTNPNTQTHVKSSGSQFPIKRIPCQVRPVRSYTNKHLFLLLITALQYRAGISGGRSANGGQSVPYKSYISAPVRRNGPLRLPVGWFVCLTCARCRYGSLGCSVWWWSAAWWLVSFSGFPATEPQRRRLGTSREDVTTWLLCDLFAVPWRFESRIVGGSDAAIENHPYLVSLRRLHKHTCGGAILNTRTILTAAHCIFYSELVPSDFEVRAGSTFRNEGGQLIAVSEIHTHPDYNDWTLEWDISVLKLASELQLGPTVQPINLPQRSFTVADGVGVSIAGWGSLYYQGPSTNHLQQVTLPIVSNARCGMAYQNFAPILPYHICAGHKGKDACQGDSGGPLVYQNQVIGIVSWGYGCAFENYPSVYTRVSEFLDFIAQHI</sequence>
<dbReference type="PROSITE" id="PS00135">
    <property type="entry name" value="TRYPSIN_SER"/>
    <property type="match status" value="1"/>
</dbReference>
<dbReference type="GO" id="GO:0007586">
    <property type="term" value="P:digestion"/>
    <property type="evidence" value="ECO:0007669"/>
    <property type="project" value="UniProtKB-KW"/>
</dbReference>
<protein>
    <recommendedName>
        <fullName evidence="8">Peptidase S1 domain-containing protein</fullName>
    </recommendedName>
</protein>
<dbReference type="GO" id="GO:0004252">
    <property type="term" value="F:serine-type endopeptidase activity"/>
    <property type="evidence" value="ECO:0007669"/>
    <property type="project" value="InterPro"/>
</dbReference>
<keyword evidence="10" id="KW-1185">Reference proteome</keyword>
<evidence type="ECO:0000256" key="7">
    <source>
        <dbReference type="RuleBase" id="RU363034"/>
    </source>
</evidence>
<dbReference type="EnsemblMetazoa" id="ENSAATROPT012648">
    <property type="protein sequence ID" value="ENSAATROPP011485"/>
    <property type="gene ID" value="ENSAATROPG010294"/>
</dbReference>
<keyword evidence="3 7" id="KW-0378">Hydrolase</keyword>